<dbReference type="EMBL" id="JACYTR010000046">
    <property type="protein sequence ID" value="MBD8527280.1"/>
    <property type="molecule type" value="Genomic_DNA"/>
</dbReference>
<keyword evidence="2" id="KW-1133">Transmembrane helix</keyword>
<keyword evidence="4" id="KW-1185">Reference proteome</keyword>
<name>A0AAW3ZMC8_9GAMM</name>
<comment type="caution">
    <text evidence="3">The sequence shown here is derived from an EMBL/GenBank/DDBJ whole genome shotgun (WGS) entry which is preliminary data.</text>
</comment>
<accession>A0AAW3ZMC8</accession>
<evidence type="ECO:0000256" key="1">
    <source>
        <dbReference type="SAM" id="MobiDB-lite"/>
    </source>
</evidence>
<keyword evidence="2" id="KW-0472">Membrane</keyword>
<evidence type="ECO:0000313" key="4">
    <source>
        <dbReference type="Proteomes" id="UP000613768"/>
    </source>
</evidence>
<keyword evidence="2" id="KW-0812">Transmembrane</keyword>
<feature type="transmembrane region" description="Helical" evidence="2">
    <location>
        <begin position="20"/>
        <end position="39"/>
    </location>
</feature>
<evidence type="ECO:0000256" key="2">
    <source>
        <dbReference type="SAM" id="Phobius"/>
    </source>
</evidence>
<organism evidence="3 4">
    <name type="scientific">Pseudomarimonas arenosa</name>
    <dbReference type="NCBI Taxonomy" id="2774145"/>
    <lineage>
        <taxon>Bacteria</taxon>
        <taxon>Pseudomonadati</taxon>
        <taxon>Pseudomonadota</taxon>
        <taxon>Gammaproteobacteria</taxon>
        <taxon>Lysobacterales</taxon>
        <taxon>Lysobacteraceae</taxon>
        <taxon>Pseudomarimonas</taxon>
    </lineage>
</organism>
<protein>
    <submittedName>
        <fullName evidence="3">Uncharacterized protein</fullName>
    </submittedName>
</protein>
<gene>
    <name evidence="3" type="ORF">IFO71_16170</name>
</gene>
<evidence type="ECO:0000313" key="3">
    <source>
        <dbReference type="EMBL" id="MBD8527280.1"/>
    </source>
</evidence>
<dbReference type="Proteomes" id="UP000613768">
    <property type="component" value="Unassembled WGS sequence"/>
</dbReference>
<dbReference type="RefSeq" id="WP_192030702.1">
    <property type="nucleotide sequence ID" value="NZ_JACYTR010000046.1"/>
</dbReference>
<sequence length="66" mass="6967">MGSFIIWCAIVALIIASGQIWLWGVLFCVVIAGMCLGMLNGGLNHRDNGGGGSGGSRSDGYDDYNW</sequence>
<feature type="region of interest" description="Disordered" evidence="1">
    <location>
        <begin position="43"/>
        <end position="66"/>
    </location>
</feature>
<dbReference type="AlphaFoldDB" id="A0AAW3ZMC8"/>
<reference evidence="3 4" key="1">
    <citation type="submission" date="2020-09" db="EMBL/GenBank/DDBJ databases">
        <title>Pseudoxanthomonas sp. CAU 1598 isolated from sand of Yaerae Beach.</title>
        <authorList>
            <person name="Kim W."/>
        </authorList>
    </citation>
    <scope>NUCLEOTIDE SEQUENCE [LARGE SCALE GENOMIC DNA]</scope>
    <source>
        <strain evidence="3 4">CAU 1598</strain>
    </source>
</reference>
<proteinExistence type="predicted"/>